<feature type="repeat" description="TPR" evidence="4">
    <location>
        <begin position="440"/>
        <end position="473"/>
    </location>
</feature>
<evidence type="ECO:0000313" key="10">
    <source>
        <dbReference type="Proteomes" id="UP000289437"/>
    </source>
</evidence>
<dbReference type="GO" id="GO:0003677">
    <property type="term" value="F:DNA binding"/>
    <property type="evidence" value="ECO:0007669"/>
    <property type="project" value="UniProtKB-UniRule"/>
</dbReference>
<feature type="domain" description="OmpR/PhoB-type" evidence="8">
    <location>
        <begin position="2"/>
        <end position="100"/>
    </location>
</feature>
<dbReference type="AlphaFoldDB" id="A0A4Q0SVI1"/>
<dbReference type="PANTHER" id="PTHR45586">
    <property type="entry name" value="TPR REPEAT-CONTAINING PROTEIN PA4667"/>
    <property type="match status" value="1"/>
</dbReference>
<dbReference type="InterPro" id="IPR011990">
    <property type="entry name" value="TPR-like_helical_dom_sf"/>
</dbReference>
<dbReference type="InterPro" id="IPR036388">
    <property type="entry name" value="WH-like_DNA-bd_sf"/>
</dbReference>
<dbReference type="Gene3D" id="1.10.10.10">
    <property type="entry name" value="Winged helix-like DNA-binding domain superfamily/Winged helix DNA-binding domain"/>
    <property type="match status" value="1"/>
</dbReference>
<accession>A0A4Q0SVI1</accession>
<dbReference type="InterPro" id="IPR051012">
    <property type="entry name" value="CellSynth/LPSAsmb/PSIAsmb"/>
</dbReference>
<feature type="DNA-binding region" description="OmpR/PhoB-type" evidence="5">
    <location>
        <begin position="2"/>
        <end position="100"/>
    </location>
</feature>
<keyword evidence="1" id="KW-0677">Repeat</keyword>
<keyword evidence="10" id="KW-1185">Reference proteome</keyword>
<reference evidence="9 10" key="1">
    <citation type="submission" date="2018-11" db="EMBL/GenBank/DDBJ databases">
        <authorList>
            <person name="Mardanov A.V."/>
            <person name="Ravin N.V."/>
            <person name="Dedysh S.N."/>
        </authorList>
    </citation>
    <scope>NUCLEOTIDE SEQUENCE [LARGE SCALE GENOMIC DNA]</scope>
    <source>
        <strain evidence="9 10">AF10</strain>
    </source>
</reference>
<dbReference type="SUPFAM" id="SSF46894">
    <property type="entry name" value="C-terminal effector domain of the bipartite response regulators"/>
    <property type="match status" value="1"/>
</dbReference>
<keyword evidence="7" id="KW-1133">Transmembrane helix</keyword>
<reference evidence="10" key="2">
    <citation type="submission" date="2019-02" db="EMBL/GenBank/DDBJ databases">
        <title>Granulicella sibirica sp. nov., a psychrotolerant acidobacterium isolated from an organic soil layer in forested tundra, West Siberia.</title>
        <authorList>
            <person name="Oshkin I.Y."/>
            <person name="Kulichevskaya I.S."/>
            <person name="Rijpstra W.I.C."/>
            <person name="Sinninghe Damste J.S."/>
            <person name="Rakitin A.L."/>
            <person name="Ravin N.V."/>
            <person name="Dedysh S.N."/>
        </authorList>
    </citation>
    <scope>NUCLEOTIDE SEQUENCE [LARGE SCALE GENOMIC DNA]</scope>
    <source>
        <strain evidence="10">AF10</strain>
    </source>
</reference>
<dbReference type="GO" id="GO:0000160">
    <property type="term" value="P:phosphorelay signal transduction system"/>
    <property type="evidence" value="ECO:0007669"/>
    <property type="project" value="InterPro"/>
</dbReference>
<evidence type="ECO:0000313" key="9">
    <source>
        <dbReference type="EMBL" id="RXH55033.1"/>
    </source>
</evidence>
<proteinExistence type="predicted"/>
<dbReference type="PROSITE" id="PS51755">
    <property type="entry name" value="OMPR_PHOB"/>
    <property type="match status" value="1"/>
</dbReference>
<dbReference type="Proteomes" id="UP000289437">
    <property type="component" value="Unassembled WGS sequence"/>
</dbReference>
<dbReference type="RefSeq" id="WP_128914716.1">
    <property type="nucleotide sequence ID" value="NZ_RDSM01000003.1"/>
</dbReference>
<dbReference type="PROSITE" id="PS50005">
    <property type="entry name" value="TPR"/>
    <property type="match status" value="1"/>
</dbReference>
<keyword evidence="3 5" id="KW-0238">DNA-binding</keyword>
<dbReference type="GO" id="GO:0006355">
    <property type="term" value="P:regulation of DNA-templated transcription"/>
    <property type="evidence" value="ECO:0007669"/>
    <property type="project" value="InterPro"/>
</dbReference>
<dbReference type="Pfam" id="PF00486">
    <property type="entry name" value="Trans_reg_C"/>
    <property type="match status" value="1"/>
</dbReference>
<evidence type="ECO:0000256" key="5">
    <source>
        <dbReference type="PROSITE-ProRule" id="PRU01091"/>
    </source>
</evidence>
<organism evidence="9 10">
    <name type="scientific">Granulicella sibirica</name>
    <dbReference type="NCBI Taxonomy" id="2479048"/>
    <lineage>
        <taxon>Bacteria</taxon>
        <taxon>Pseudomonadati</taxon>
        <taxon>Acidobacteriota</taxon>
        <taxon>Terriglobia</taxon>
        <taxon>Terriglobales</taxon>
        <taxon>Acidobacteriaceae</taxon>
        <taxon>Granulicella</taxon>
    </lineage>
</organism>
<dbReference type="Gene3D" id="3.40.50.10070">
    <property type="entry name" value="TolB, N-terminal domain"/>
    <property type="match status" value="1"/>
</dbReference>
<evidence type="ECO:0000259" key="8">
    <source>
        <dbReference type="PROSITE" id="PS51755"/>
    </source>
</evidence>
<dbReference type="SMART" id="SM00862">
    <property type="entry name" value="Trans_reg_C"/>
    <property type="match status" value="1"/>
</dbReference>
<dbReference type="SUPFAM" id="SSF48452">
    <property type="entry name" value="TPR-like"/>
    <property type="match status" value="1"/>
</dbReference>
<dbReference type="InterPro" id="IPR016032">
    <property type="entry name" value="Sig_transdc_resp-reg_C-effctor"/>
</dbReference>
<keyword evidence="7" id="KW-0812">Transmembrane</keyword>
<dbReference type="Gene3D" id="1.25.40.10">
    <property type="entry name" value="Tetratricopeptide repeat domain"/>
    <property type="match status" value="2"/>
</dbReference>
<feature type="region of interest" description="Disordered" evidence="6">
    <location>
        <begin position="116"/>
        <end position="143"/>
    </location>
</feature>
<keyword evidence="2 4" id="KW-0802">TPR repeat</keyword>
<comment type="caution">
    <text evidence="9">The sequence shown here is derived from an EMBL/GenBank/DDBJ whole genome shotgun (WGS) entry which is preliminary data.</text>
</comment>
<evidence type="ECO:0000256" key="6">
    <source>
        <dbReference type="SAM" id="MobiDB-lite"/>
    </source>
</evidence>
<dbReference type="OrthoDB" id="105971at2"/>
<dbReference type="InterPro" id="IPR001867">
    <property type="entry name" value="OmpR/PhoB-type_DNA-bd"/>
</dbReference>
<evidence type="ECO:0000256" key="7">
    <source>
        <dbReference type="SAM" id="Phobius"/>
    </source>
</evidence>
<dbReference type="InterPro" id="IPR019734">
    <property type="entry name" value="TPR_rpt"/>
</dbReference>
<evidence type="ECO:0000256" key="4">
    <source>
        <dbReference type="PROSITE-ProRule" id="PRU00339"/>
    </source>
</evidence>
<evidence type="ECO:0000256" key="2">
    <source>
        <dbReference type="ARBA" id="ARBA00022803"/>
    </source>
</evidence>
<evidence type="ECO:0000256" key="3">
    <source>
        <dbReference type="ARBA" id="ARBA00023125"/>
    </source>
</evidence>
<sequence length="644" mass="72034">MARQYRFGDIIIDQQSFRLLQAGKPLAIEPKSLHVLIFLVQNKDRLIERRELLSAVWGDAFVTDHVLNRAIGQLRKVLQDDPKQPRYIETVPTLGYRFIADVEIFEETASTPALPQVGKLPNPRQIGEQREPESIGVAGTEPPVAPPRHRSTFVIASACLVLIVLLAAFGIIRNHTASRTRSLAVLPLKNISGDPAQDYLADGMTEELITDLGQIGALSVISPTTAMQYKNPHKSLPRIAQELHVDAVVEGSVTRSGDRLRIDAQLTDAHADKQIWARSFEGDLHDAFALQNQVAGAVAEEIRIKMTTQEKTELSSSRQTNPLAYQALLKGYYFENGNNSPDSLRKSQQYFRQAADLDPHFARAYVGIARSYNFLANVDAIAPGEATAAADAALVRALELDPNLGEAYAERGWMQLFYHWDLPDAGRDFRHAIELNPGDASFHEGLAHYLVRIGKFDEGFQEFERAETLDPLSLRNKSDYCMILMFAKRYDDAIRRCREALEMDPNYDMALGTLGDIYERTGHYAEAHEILKRTSWCASAQCQLAFDEMHGAPGSAGAFEAWMKGPHETLNSNDLARIYAAIGKKDLAFENMERAYEERRGMQDMTFWSIDPMFEPLYSDPRFDAFLKHAGLPPRPTPATAGSN</sequence>
<dbReference type="CDD" id="cd00383">
    <property type="entry name" value="trans_reg_C"/>
    <property type="match status" value="1"/>
</dbReference>
<feature type="transmembrane region" description="Helical" evidence="7">
    <location>
        <begin position="153"/>
        <end position="172"/>
    </location>
</feature>
<gene>
    <name evidence="9" type="ORF">GRAN_4137</name>
</gene>
<name>A0A4Q0SVI1_9BACT</name>
<dbReference type="PANTHER" id="PTHR45586:SF1">
    <property type="entry name" value="LIPOPOLYSACCHARIDE ASSEMBLY PROTEIN B"/>
    <property type="match status" value="1"/>
</dbReference>
<evidence type="ECO:0000256" key="1">
    <source>
        <dbReference type="ARBA" id="ARBA00022737"/>
    </source>
</evidence>
<dbReference type="Pfam" id="PF14559">
    <property type="entry name" value="TPR_19"/>
    <property type="match status" value="1"/>
</dbReference>
<protein>
    <submittedName>
        <fullName evidence="9">DNA-binding response regulator KdpE</fullName>
    </submittedName>
</protein>
<dbReference type="EMBL" id="RDSM01000003">
    <property type="protein sequence ID" value="RXH55033.1"/>
    <property type="molecule type" value="Genomic_DNA"/>
</dbReference>
<keyword evidence="7" id="KW-0472">Membrane</keyword>